<dbReference type="AlphaFoldDB" id="A0ABD4X658"/>
<name>A0ABD4X658_9RHOB</name>
<accession>A0ABD4X658</accession>
<gene>
    <name evidence="1" type="ORF">PXK24_04195</name>
</gene>
<sequence>MQVPGLRGIGQKGWKLSLNPVHENVDFKRQADLEIVEVGAAPVVILEAVKEAATDLLVLWLQGEGPSGTQQVDTLMNLAHTMKSLHHHTHQARLGSPSLPPEYVLDHAVTGTQTIIGNAPLQAFLRQLFVDAAAMPREIPARFARVLVESKVFALVESQYNTAKGCTFRAIGLETVCVRHCCYRLPMVAQ</sequence>
<dbReference type="EMBL" id="JARCJK010000001">
    <property type="protein sequence ID" value="MDE4164880.1"/>
    <property type="molecule type" value="Genomic_DNA"/>
</dbReference>
<reference evidence="1 2" key="1">
    <citation type="submission" date="2023-02" db="EMBL/GenBank/DDBJ databases">
        <title>Population genomics of bacteria associated with diatom.</title>
        <authorList>
            <person name="Xie J."/>
            <person name="Wang H."/>
        </authorList>
    </citation>
    <scope>NUCLEOTIDE SEQUENCE [LARGE SCALE GENOMIC DNA]</scope>
    <source>
        <strain evidence="1 2">PT47_8</strain>
    </source>
</reference>
<dbReference type="Proteomes" id="UP001218364">
    <property type="component" value="Unassembled WGS sequence"/>
</dbReference>
<proteinExistence type="predicted"/>
<evidence type="ECO:0000313" key="1">
    <source>
        <dbReference type="EMBL" id="MDE4164880.1"/>
    </source>
</evidence>
<evidence type="ECO:0000313" key="2">
    <source>
        <dbReference type="Proteomes" id="UP001218364"/>
    </source>
</evidence>
<protein>
    <submittedName>
        <fullName evidence="1">Uncharacterized protein</fullName>
    </submittedName>
</protein>
<comment type="caution">
    <text evidence="1">The sequence shown here is derived from an EMBL/GenBank/DDBJ whole genome shotgun (WGS) entry which is preliminary data.</text>
</comment>
<organism evidence="1 2">
    <name type="scientific">Phaeobacter gallaeciensis</name>
    <dbReference type="NCBI Taxonomy" id="60890"/>
    <lineage>
        <taxon>Bacteria</taxon>
        <taxon>Pseudomonadati</taxon>
        <taxon>Pseudomonadota</taxon>
        <taxon>Alphaproteobacteria</taxon>
        <taxon>Rhodobacterales</taxon>
        <taxon>Roseobacteraceae</taxon>
        <taxon>Phaeobacter</taxon>
    </lineage>
</organism>